<dbReference type="GO" id="GO:0015629">
    <property type="term" value="C:actin cytoskeleton"/>
    <property type="evidence" value="ECO:0007669"/>
    <property type="project" value="TreeGrafter"/>
</dbReference>
<feature type="region of interest" description="Disordered" evidence="1">
    <location>
        <begin position="236"/>
        <end position="324"/>
    </location>
</feature>
<feature type="compositionally biased region" description="Acidic residues" evidence="1">
    <location>
        <begin position="117"/>
        <end position="128"/>
    </location>
</feature>
<dbReference type="FunCoup" id="A0A5F9DJ82">
    <property type="interactions" value="320"/>
</dbReference>
<proteinExistence type="predicted"/>
<keyword evidence="3" id="KW-1185">Reference proteome</keyword>
<dbReference type="Ensembl" id="ENSOCUT00000049839.1">
    <property type="protein sequence ID" value="ENSOCUP00000045473.1"/>
    <property type="gene ID" value="ENSOCUG00000032263.1"/>
</dbReference>
<dbReference type="Proteomes" id="UP000001811">
    <property type="component" value="Chromosome 13"/>
</dbReference>
<dbReference type="GO" id="GO:0030833">
    <property type="term" value="P:regulation of actin filament polymerization"/>
    <property type="evidence" value="ECO:0007669"/>
    <property type="project" value="TreeGrafter"/>
</dbReference>
<dbReference type="InterPro" id="IPR017248">
    <property type="entry name" value="HAX-1"/>
</dbReference>
<accession>A0A5F9DJ82</accession>
<dbReference type="GO" id="GO:0016529">
    <property type="term" value="C:sarcoplasmic reticulum"/>
    <property type="evidence" value="ECO:0007669"/>
    <property type="project" value="TreeGrafter"/>
</dbReference>
<dbReference type="EMBL" id="AAGW02000487">
    <property type="status" value="NOT_ANNOTATED_CDS"/>
    <property type="molecule type" value="Genomic_DNA"/>
</dbReference>
<dbReference type="Bgee" id="ENSOCUG00000032263">
    <property type="expression patterns" value="Expressed in skeletal muscle tissue and 16 other cell types or tissues"/>
</dbReference>
<evidence type="ECO:0000313" key="3">
    <source>
        <dbReference type="Proteomes" id="UP000001811"/>
    </source>
</evidence>
<organism evidence="2 3">
    <name type="scientific">Oryctolagus cuniculus</name>
    <name type="common">Rabbit</name>
    <dbReference type="NCBI Taxonomy" id="9986"/>
    <lineage>
        <taxon>Eukaryota</taxon>
        <taxon>Metazoa</taxon>
        <taxon>Chordata</taxon>
        <taxon>Craniata</taxon>
        <taxon>Vertebrata</taxon>
        <taxon>Euteleostomi</taxon>
        <taxon>Mammalia</taxon>
        <taxon>Eutheria</taxon>
        <taxon>Euarchontoglires</taxon>
        <taxon>Glires</taxon>
        <taxon>Lagomorpha</taxon>
        <taxon>Leporidae</taxon>
        <taxon>Oryctolagus</taxon>
    </lineage>
</organism>
<dbReference type="GO" id="GO:0030136">
    <property type="term" value="C:clathrin-coated vesicle"/>
    <property type="evidence" value="ECO:0007669"/>
    <property type="project" value="TreeGrafter"/>
</dbReference>
<dbReference type="InParanoid" id="A0A5F9DJ82"/>
<feature type="region of interest" description="Disordered" evidence="1">
    <location>
        <begin position="356"/>
        <end position="389"/>
    </location>
</feature>
<dbReference type="GeneTree" id="ENSGT00390000018324"/>
<protein>
    <recommendedName>
        <fullName evidence="4">HCLS1 associated protein X-1</fullName>
    </recommendedName>
</protein>
<dbReference type="GO" id="GO:0005739">
    <property type="term" value="C:mitochondrion"/>
    <property type="evidence" value="ECO:0007669"/>
    <property type="project" value="TreeGrafter"/>
</dbReference>
<dbReference type="GO" id="GO:0043066">
    <property type="term" value="P:negative regulation of apoptotic process"/>
    <property type="evidence" value="ECO:0007669"/>
    <property type="project" value="InterPro"/>
</dbReference>
<name>A0A5F9DJ82_RABIT</name>
<gene>
    <name evidence="2" type="primary">HAX1</name>
</gene>
<reference evidence="2" key="3">
    <citation type="submission" date="2025-09" db="UniProtKB">
        <authorList>
            <consortium name="Ensembl"/>
        </authorList>
    </citation>
    <scope>IDENTIFICATION</scope>
    <source>
        <strain evidence="2">Thorbecke</strain>
    </source>
</reference>
<evidence type="ECO:0000313" key="2">
    <source>
        <dbReference type="Ensembl" id="ENSOCUP00000045473.1"/>
    </source>
</evidence>
<sequence>MRRARSPCRKPLSKRLGEHSFSRFRTLRPASPPTSGLQTFYDNSSGSRVCFPVAWTDAPLGFRHRRAGPLLGYVGGRGFKGSSPNTGMSLFDLFRGFFGFSAPRSHRDPFFGGMTRDEDEDDEEEEEATWGHGSSRFPGSQPPEEFGFSFNFSPGGGMRFHDNFGFDDLVRDFNSIFSEMGAWTLPSHAPGVWTSRRENPWFLGGWWVSELAGSGKCEKADDFRELKEPRLFPTCTLSAELPGPESEPAGERPRRGQTLRDSMLKYPDSHQPRIFGGAVESDAGTESSKPAADWGSQRPFHRFDDVWPVTPHPRAREDNDLDSQVSQEGLGPVLQPQPKSYFKSISVTKITKPDGAVEERRTVVDSEGRSETTVTRQEADGSPRGGELGARFKGVRRVTACGRDAFSVVFRILSPCPVQALQWLTV</sequence>
<reference evidence="2" key="2">
    <citation type="submission" date="2025-08" db="UniProtKB">
        <authorList>
            <consortium name="Ensembl"/>
        </authorList>
    </citation>
    <scope>IDENTIFICATION</scope>
    <source>
        <strain evidence="2">Thorbecke</strain>
    </source>
</reference>
<reference evidence="2 3" key="1">
    <citation type="journal article" date="2011" name="Nature">
        <title>A high-resolution map of human evolutionary constraint using 29 mammals.</title>
        <authorList>
            <person name="Lindblad-Toh K."/>
            <person name="Garber M."/>
            <person name="Zuk O."/>
            <person name="Lin M.F."/>
            <person name="Parker B.J."/>
            <person name="Washietl S."/>
            <person name="Kheradpour P."/>
            <person name="Ernst J."/>
            <person name="Jordan G."/>
            <person name="Mauceli E."/>
            <person name="Ward L.D."/>
            <person name="Lowe C.B."/>
            <person name="Holloway A.K."/>
            <person name="Clamp M."/>
            <person name="Gnerre S."/>
            <person name="Alfoldi J."/>
            <person name="Beal K."/>
            <person name="Chang J."/>
            <person name="Clawson H."/>
            <person name="Cuff J."/>
            <person name="Di Palma F."/>
            <person name="Fitzgerald S."/>
            <person name="Flicek P."/>
            <person name="Guttman M."/>
            <person name="Hubisz M.J."/>
            <person name="Jaffe D.B."/>
            <person name="Jungreis I."/>
            <person name="Kent W.J."/>
            <person name="Kostka D."/>
            <person name="Lara M."/>
            <person name="Martins A.L."/>
            <person name="Massingham T."/>
            <person name="Moltke I."/>
            <person name="Raney B.J."/>
            <person name="Rasmussen M.D."/>
            <person name="Robinson J."/>
            <person name="Stark A."/>
            <person name="Vilella A.J."/>
            <person name="Wen J."/>
            <person name="Xie X."/>
            <person name="Zody M.C."/>
            <person name="Baldwin J."/>
            <person name="Bloom T."/>
            <person name="Chin C.W."/>
            <person name="Heiman D."/>
            <person name="Nicol R."/>
            <person name="Nusbaum C."/>
            <person name="Young S."/>
            <person name="Wilkinson J."/>
            <person name="Worley K.C."/>
            <person name="Kovar C.L."/>
            <person name="Muzny D.M."/>
            <person name="Gibbs R.A."/>
            <person name="Cree A."/>
            <person name="Dihn H.H."/>
            <person name="Fowler G."/>
            <person name="Jhangiani S."/>
            <person name="Joshi V."/>
            <person name="Lee S."/>
            <person name="Lewis L.R."/>
            <person name="Nazareth L.V."/>
            <person name="Okwuonu G."/>
            <person name="Santibanez J."/>
            <person name="Warren W.C."/>
            <person name="Mardis E.R."/>
            <person name="Weinstock G.M."/>
            <person name="Wilson R.K."/>
            <person name="Delehaunty K."/>
            <person name="Dooling D."/>
            <person name="Fronik C."/>
            <person name="Fulton L."/>
            <person name="Fulton B."/>
            <person name="Graves T."/>
            <person name="Minx P."/>
            <person name="Sodergren E."/>
            <person name="Birney E."/>
            <person name="Margulies E.H."/>
            <person name="Herrero J."/>
            <person name="Green E.D."/>
            <person name="Haussler D."/>
            <person name="Siepel A."/>
            <person name="Goldman N."/>
            <person name="Pollard K.S."/>
            <person name="Pedersen J.S."/>
            <person name="Lander E.S."/>
            <person name="Kellis M."/>
        </authorList>
    </citation>
    <scope>NUCLEOTIDE SEQUENCE [LARGE SCALE GENOMIC DNA]</scope>
    <source>
        <strain evidence="2 3">Thorbecke inbred</strain>
    </source>
</reference>
<feature type="compositionally biased region" description="Basic and acidic residues" evidence="1">
    <location>
        <begin position="356"/>
        <end position="370"/>
    </location>
</feature>
<feature type="region of interest" description="Disordered" evidence="1">
    <location>
        <begin position="109"/>
        <end position="138"/>
    </location>
</feature>
<dbReference type="GO" id="GO:0016324">
    <property type="term" value="C:apical plasma membrane"/>
    <property type="evidence" value="ECO:0007669"/>
    <property type="project" value="TreeGrafter"/>
</dbReference>
<dbReference type="EMBL" id="AAGW02000486">
    <property type="status" value="NOT_ANNOTATED_CDS"/>
    <property type="molecule type" value="Genomic_DNA"/>
</dbReference>
<dbReference type="AlphaFoldDB" id="A0A5F9DJ82"/>
<evidence type="ECO:0000256" key="1">
    <source>
        <dbReference type="SAM" id="MobiDB-lite"/>
    </source>
</evidence>
<dbReference type="STRING" id="9986.ENSOCUP00000045473"/>
<dbReference type="PANTHER" id="PTHR14938:SF2">
    <property type="entry name" value="HCLS1-ASSOCIATED PROTEIN X-1"/>
    <property type="match status" value="1"/>
</dbReference>
<evidence type="ECO:0008006" key="4">
    <source>
        <dbReference type="Google" id="ProtNLM"/>
    </source>
</evidence>
<dbReference type="PANTHER" id="PTHR14938">
    <property type="entry name" value="HCLS1-ASSOCIATED PROTEIN X-1"/>
    <property type="match status" value="1"/>
</dbReference>